<evidence type="ECO:0000313" key="12">
    <source>
        <dbReference type="Proteomes" id="UP001168478"/>
    </source>
</evidence>
<accession>A0AAW7JTS3</accession>
<keyword evidence="10" id="KW-0378">Hydrolase</keyword>
<dbReference type="PANTHER" id="PTHR30443:SF2">
    <property type="entry name" value="PHOSPHOETHANOLAMINE TRANSFERASE EPTC"/>
    <property type="match status" value="1"/>
</dbReference>
<dbReference type="Pfam" id="PF00884">
    <property type="entry name" value="Sulfatase"/>
    <property type="match status" value="1"/>
</dbReference>
<dbReference type="Proteomes" id="UP001168478">
    <property type="component" value="Unassembled WGS sequence"/>
</dbReference>
<dbReference type="PANTHER" id="PTHR30443">
    <property type="entry name" value="INNER MEMBRANE PROTEIN"/>
    <property type="match status" value="1"/>
</dbReference>
<proteinExistence type="predicted"/>
<dbReference type="InterPro" id="IPR040423">
    <property type="entry name" value="PEA_transferase"/>
</dbReference>
<evidence type="ECO:0000259" key="8">
    <source>
        <dbReference type="Pfam" id="PF00884"/>
    </source>
</evidence>
<evidence type="ECO:0000256" key="5">
    <source>
        <dbReference type="ARBA" id="ARBA00022989"/>
    </source>
</evidence>
<feature type="domain" description="Sulfatase N-terminal" evidence="8">
    <location>
        <begin position="276"/>
        <end position="577"/>
    </location>
</feature>
<feature type="transmembrane region" description="Helical" evidence="7">
    <location>
        <begin position="133"/>
        <end position="155"/>
    </location>
</feature>
<sequence length="614" mass="69924">MQKVVKALCDALTLAVKPIGANASFFFFMYALGCVSSWAVLPDSKGAKVYDNLYLELLLDTYALCIVLALLPLAVRRWARGLLYVALYTTSLVDVYCFVKFQSTLTPSMLMLVGETDTREAGEFLRSCVSPGVITSSVGWVLALIILHVLTALRLKFPHIIPHRTEQRLREAGRRIAAFASETYVRAAAGLAVVIMVVWAAVVSADNKQATWKLMSGTNIGEVEHTLTEKDHAQLYLPAYRLVFSVYANSLAAKQIDRLIAGINDVRVDSCSYSSPTIVLIIGESYSRHHSAMYGYPMPTTPRQQRLERQGRLVKFTDVVSPHNLTSFVFKSVFSTRVEGQKGEWCDYPLFTEVFRKAGYHVTFLTNQFLPKAHEAVYDFSGGFFLNNPTLSEAQFDTRNDRLHTYDEGLLDDYDRLKGQGGDHNLVIFHLIGQHVSYRQRSPKDRKLFKGDDYKELKPNLNARERRILSDYDNAVLYNDSVVDRIVDRFRNDDAVVIYMPDHGEECYEGDMHFFCRMHSAEIDARLAHAEFDIPFWIWCSSRYARRRPEVLRAMRAARDRRFMTDALPHLLMGLAGISAPCYEPRYDLLSPDYDETRPRLLKGVTDYDRLEGI</sequence>
<dbReference type="GO" id="GO:0009244">
    <property type="term" value="P:lipopolysaccharide core region biosynthetic process"/>
    <property type="evidence" value="ECO:0007669"/>
    <property type="project" value="TreeGrafter"/>
</dbReference>
<evidence type="ECO:0000256" key="7">
    <source>
        <dbReference type="SAM" id="Phobius"/>
    </source>
</evidence>
<dbReference type="GO" id="GO:0016787">
    <property type="term" value="F:hydrolase activity"/>
    <property type="evidence" value="ECO:0007669"/>
    <property type="project" value="UniProtKB-KW"/>
</dbReference>
<keyword evidence="3" id="KW-0808">Transferase</keyword>
<organism evidence="10 12">
    <name type="scientific">Leyella lascolaii</name>
    <dbReference type="NCBI Taxonomy" id="1776379"/>
    <lineage>
        <taxon>Bacteria</taxon>
        <taxon>Pseudomonadati</taxon>
        <taxon>Bacteroidota</taxon>
        <taxon>Bacteroidia</taxon>
        <taxon>Bacteroidales</taxon>
        <taxon>Prevotellaceae</taxon>
        <taxon>Leyella</taxon>
    </lineage>
</organism>
<dbReference type="EMBL" id="JAUEIF010000001">
    <property type="protein sequence ID" value="MDN0024326.1"/>
    <property type="molecule type" value="Genomic_DNA"/>
</dbReference>
<evidence type="ECO:0000313" key="9">
    <source>
        <dbReference type="EMBL" id="MDN0021829.1"/>
    </source>
</evidence>
<keyword evidence="4 7" id="KW-0812">Transmembrane</keyword>
<dbReference type="Gene3D" id="3.40.720.10">
    <property type="entry name" value="Alkaline Phosphatase, subunit A"/>
    <property type="match status" value="1"/>
</dbReference>
<reference evidence="10" key="1">
    <citation type="submission" date="2023-06" db="EMBL/GenBank/DDBJ databases">
        <authorList>
            <person name="Zeman M."/>
            <person name="Kubasova T."/>
            <person name="Jahodarova E."/>
            <person name="Nykrynova M."/>
            <person name="Rychlik I."/>
        </authorList>
    </citation>
    <scope>NUCLEOTIDE SEQUENCE</scope>
    <source>
        <strain evidence="10">ET15</strain>
        <strain evidence="9">ET37</strain>
    </source>
</reference>
<dbReference type="InterPro" id="IPR017850">
    <property type="entry name" value="Alkaline_phosphatase_core_sf"/>
</dbReference>
<dbReference type="AlphaFoldDB" id="A0AAW7JTS3"/>
<protein>
    <submittedName>
        <fullName evidence="10">Sulfatase-like hydrolase/transferase</fullName>
    </submittedName>
</protein>
<evidence type="ECO:0000313" key="11">
    <source>
        <dbReference type="Proteomes" id="UP001167831"/>
    </source>
</evidence>
<dbReference type="CDD" id="cd16017">
    <property type="entry name" value="LptA"/>
    <property type="match status" value="1"/>
</dbReference>
<evidence type="ECO:0000256" key="6">
    <source>
        <dbReference type="ARBA" id="ARBA00023136"/>
    </source>
</evidence>
<evidence type="ECO:0000313" key="10">
    <source>
        <dbReference type="EMBL" id="MDN0024326.1"/>
    </source>
</evidence>
<dbReference type="EMBL" id="JAUEIE010000001">
    <property type="protein sequence ID" value="MDN0021829.1"/>
    <property type="molecule type" value="Genomic_DNA"/>
</dbReference>
<feature type="transmembrane region" description="Helical" evidence="7">
    <location>
        <begin position="176"/>
        <end position="202"/>
    </location>
</feature>
<dbReference type="Proteomes" id="UP001167831">
    <property type="component" value="Unassembled WGS sequence"/>
</dbReference>
<dbReference type="InterPro" id="IPR058130">
    <property type="entry name" value="PEA_transf_C"/>
</dbReference>
<keyword evidence="6 7" id="KW-0472">Membrane</keyword>
<evidence type="ECO:0000256" key="4">
    <source>
        <dbReference type="ARBA" id="ARBA00022692"/>
    </source>
</evidence>
<dbReference type="InterPro" id="IPR000917">
    <property type="entry name" value="Sulfatase_N"/>
</dbReference>
<gene>
    <name evidence="9" type="ORF">QVN81_02145</name>
    <name evidence="10" type="ORF">QVN84_02140</name>
</gene>
<feature type="transmembrane region" description="Helical" evidence="7">
    <location>
        <begin position="82"/>
        <end position="101"/>
    </location>
</feature>
<keyword evidence="11" id="KW-1185">Reference proteome</keyword>
<reference evidence="10" key="2">
    <citation type="submission" date="2023-08" db="EMBL/GenBank/DDBJ databases">
        <title>Identification and characterization of horizontal gene transfer across gut microbiota members of farm animals based on homology search.</title>
        <authorList>
            <person name="Schwarzerova J."/>
            <person name="Nykrynova M."/>
            <person name="Jureckova K."/>
            <person name="Cejkova D."/>
            <person name="Rychlik I."/>
        </authorList>
    </citation>
    <scope>NUCLEOTIDE SEQUENCE</scope>
    <source>
        <strain evidence="10">ET15</strain>
        <strain evidence="9">ET37</strain>
    </source>
</reference>
<dbReference type="SUPFAM" id="SSF53649">
    <property type="entry name" value="Alkaline phosphatase-like"/>
    <property type="match status" value="1"/>
</dbReference>
<dbReference type="GO" id="GO:0016776">
    <property type="term" value="F:phosphotransferase activity, phosphate group as acceptor"/>
    <property type="evidence" value="ECO:0007669"/>
    <property type="project" value="TreeGrafter"/>
</dbReference>
<keyword evidence="2" id="KW-1003">Cell membrane</keyword>
<comment type="caution">
    <text evidence="10">The sequence shown here is derived from an EMBL/GenBank/DDBJ whole genome shotgun (WGS) entry which is preliminary data.</text>
</comment>
<name>A0AAW7JTS3_9BACT</name>
<dbReference type="GO" id="GO:0005886">
    <property type="term" value="C:plasma membrane"/>
    <property type="evidence" value="ECO:0007669"/>
    <property type="project" value="UniProtKB-SubCell"/>
</dbReference>
<comment type="subcellular location">
    <subcellularLocation>
        <location evidence="1">Cell membrane</location>
        <topology evidence="1">Multi-pass membrane protein</topology>
    </subcellularLocation>
</comment>
<evidence type="ECO:0000256" key="1">
    <source>
        <dbReference type="ARBA" id="ARBA00004651"/>
    </source>
</evidence>
<dbReference type="RefSeq" id="WP_273532350.1">
    <property type="nucleotide sequence ID" value="NZ_CALUKV010000024.1"/>
</dbReference>
<feature type="transmembrane region" description="Helical" evidence="7">
    <location>
        <begin position="53"/>
        <end position="75"/>
    </location>
</feature>
<evidence type="ECO:0000256" key="2">
    <source>
        <dbReference type="ARBA" id="ARBA00022475"/>
    </source>
</evidence>
<feature type="transmembrane region" description="Helical" evidence="7">
    <location>
        <begin position="21"/>
        <end position="41"/>
    </location>
</feature>
<keyword evidence="5 7" id="KW-1133">Transmembrane helix</keyword>
<evidence type="ECO:0000256" key="3">
    <source>
        <dbReference type="ARBA" id="ARBA00022679"/>
    </source>
</evidence>